<feature type="signal peptide" evidence="1">
    <location>
        <begin position="1"/>
        <end position="23"/>
    </location>
</feature>
<sequence length="257" mass="29048">MFHRLFAWFCILNLVLSVMAVEAAKIAVVDFADEWTKVDALRQTLDEFKVEYDDLTKALEGGELPLKAENRIFLIGSMTTNNAGLHQNLDKNAKAIQDFVENGGVVWEPTQADQNEANVDWLPSGLSCVRSDRDSADFKILNADHPLFNEPNRMSEKTFEDWGHQGWPTVWEVIASQTGFNVLMESLGQPVIMEAEFGKGKFLMMAIAPDKYYIAGNDDHTKDMAKLFMENLLNYVEEFAAVEADGKLTTRWANLKM</sequence>
<dbReference type="EMBL" id="CASHTH010002840">
    <property type="protein sequence ID" value="CAI8036027.1"/>
    <property type="molecule type" value="Genomic_DNA"/>
</dbReference>
<dbReference type="AlphaFoldDB" id="A0AA35X341"/>
<proteinExistence type="predicted"/>
<dbReference type="SUPFAM" id="SSF52317">
    <property type="entry name" value="Class I glutamine amidotransferase-like"/>
    <property type="match status" value="1"/>
</dbReference>
<evidence type="ECO:0000313" key="2">
    <source>
        <dbReference type="EMBL" id="CAI8036027.1"/>
    </source>
</evidence>
<reference evidence="2" key="1">
    <citation type="submission" date="2023-03" db="EMBL/GenBank/DDBJ databases">
        <authorList>
            <person name="Steffen K."/>
            <person name="Cardenas P."/>
        </authorList>
    </citation>
    <scope>NUCLEOTIDE SEQUENCE</scope>
</reference>
<organism evidence="2 3">
    <name type="scientific">Geodia barretti</name>
    <name type="common">Barrett's horny sponge</name>
    <dbReference type="NCBI Taxonomy" id="519541"/>
    <lineage>
        <taxon>Eukaryota</taxon>
        <taxon>Metazoa</taxon>
        <taxon>Porifera</taxon>
        <taxon>Demospongiae</taxon>
        <taxon>Heteroscleromorpha</taxon>
        <taxon>Tetractinellida</taxon>
        <taxon>Astrophorina</taxon>
        <taxon>Geodiidae</taxon>
        <taxon>Geodia</taxon>
    </lineage>
</organism>
<comment type="caution">
    <text evidence="2">The sequence shown here is derived from an EMBL/GenBank/DDBJ whole genome shotgun (WGS) entry which is preliminary data.</text>
</comment>
<dbReference type="InterPro" id="IPR029062">
    <property type="entry name" value="Class_I_gatase-like"/>
</dbReference>
<dbReference type="Gene3D" id="3.40.50.880">
    <property type="match status" value="1"/>
</dbReference>
<protein>
    <submittedName>
        <fullName evidence="2">Uncharacterized protein</fullName>
    </submittedName>
</protein>
<evidence type="ECO:0000313" key="3">
    <source>
        <dbReference type="Proteomes" id="UP001174909"/>
    </source>
</evidence>
<keyword evidence="1" id="KW-0732">Signal</keyword>
<evidence type="ECO:0000256" key="1">
    <source>
        <dbReference type="SAM" id="SignalP"/>
    </source>
</evidence>
<accession>A0AA35X341</accession>
<keyword evidence="3" id="KW-1185">Reference proteome</keyword>
<name>A0AA35X341_GEOBA</name>
<dbReference type="Proteomes" id="UP001174909">
    <property type="component" value="Unassembled WGS sequence"/>
</dbReference>
<gene>
    <name evidence="2" type="ORF">GBAR_LOCUS20213</name>
</gene>
<feature type="chain" id="PRO_5041358270" evidence="1">
    <location>
        <begin position="24"/>
        <end position="257"/>
    </location>
</feature>